<proteinExistence type="predicted"/>
<protein>
    <submittedName>
        <fullName evidence="1">Uncharacterized protein</fullName>
    </submittedName>
</protein>
<accession>A0A8H7F6W1</accession>
<reference evidence="1 2" key="1">
    <citation type="journal article" name="Sci. Rep.">
        <title>Telomere-to-telomere assembled and centromere annotated genomes of the two main subspecies of the button mushroom Agaricus bisporus reveal especially polymorphic chromosome ends.</title>
        <authorList>
            <person name="Sonnenberg A.S.M."/>
            <person name="Sedaghat-Telgerd N."/>
            <person name="Lavrijssen B."/>
            <person name="Ohm R.A."/>
            <person name="Hendrickx P.M."/>
            <person name="Scholtmeijer K."/>
            <person name="Baars J.J.P."/>
            <person name="van Peer A."/>
        </authorList>
    </citation>
    <scope>NUCLEOTIDE SEQUENCE [LARGE SCALE GENOMIC DNA]</scope>
    <source>
        <strain evidence="1 2">H119_p4</strain>
    </source>
</reference>
<sequence>MKILGRCVLDKHTVAMLHEWYPEAPGIAVSAMKKADQRLIIVCRHSNHDKLCAPMKTLSADIRKGLERKDRWDIDLAIEQGEND</sequence>
<organism evidence="1 2">
    <name type="scientific">Agaricus bisporus var. burnettii</name>
    <dbReference type="NCBI Taxonomy" id="192524"/>
    <lineage>
        <taxon>Eukaryota</taxon>
        <taxon>Fungi</taxon>
        <taxon>Dikarya</taxon>
        <taxon>Basidiomycota</taxon>
        <taxon>Agaricomycotina</taxon>
        <taxon>Agaricomycetes</taxon>
        <taxon>Agaricomycetidae</taxon>
        <taxon>Agaricales</taxon>
        <taxon>Agaricineae</taxon>
        <taxon>Agaricaceae</taxon>
        <taxon>Agaricus</taxon>
    </lineage>
</organism>
<evidence type="ECO:0000313" key="1">
    <source>
        <dbReference type="EMBL" id="KAF7778978.1"/>
    </source>
</evidence>
<evidence type="ECO:0000313" key="2">
    <source>
        <dbReference type="Proteomes" id="UP000629468"/>
    </source>
</evidence>
<dbReference type="Proteomes" id="UP000629468">
    <property type="component" value="Unassembled WGS sequence"/>
</dbReference>
<name>A0A8H7F6W1_AGABI</name>
<gene>
    <name evidence="1" type="ORF">Agabi119p4_3323</name>
</gene>
<dbReference type="EMBL" id="JABXXO010000004">
    <property type="protein sequence ID" value="KAF7778978.1"/>
    <property type="molecule type" value="Genomic_DNA"/>
</dbReference>
<comment type="caution">
    <text evidence="1">The sequence shown here is derived from an EMBL/GenBank/DDBJ whole genome shotgun (WGS) entry which is preliminary data.</text>
</comment>
<dbReference type="AlphaFoldDB" id="A0A8H7F6W1"/>